<evidence type="ECO:0000256" key="11">
    <source>
        <dbReference type="SAM" id="Phobius"/>
    </source>
</evidence>
<evidence type="ECO:0000256" key="7">
    <source>
        <dbReference type="ARBA" id="ARBA00022840"/>
    </source>
</evidence>
<feature type="transmembrane region" description="Helical" evidence="11">
    <location>
        <begin position="1700"/>
        <end position="1726"/>
    </location>
</feature>
<comment type="subcellular location">
    <subcellularLocation>
        <location evidence="1">Membrane</location>
        <topology evidence="1">Multi-pass membrane protein</topology>
    </subcellularLocation>
</comment>
<evidence type="ECO:0000256" key="8">
    <source>
        <dbReference type="ARBA" id="ARBA00022989"/>
    </source>
</evidence>
<dbReference type="PROSITE" id="PS50893">
    <property type="entry name" value="ABC_TRANSPORTER_2"/>
    <property type="match status" value="2"/>
</dbReference>
<feature type="compositionally biased region" description="Polar residues" evidence="10">
    <location>
        <begin position="1273"/>
        <end position="1295"/>
    </location>
</feature>
<reference evidence="14" key="2">
    <citation type="submission" date="2023-11" db="UniProtKB">
        <authorList>
            <consortium name="WormBaseParasite"/>
        </authorList>
    </citation>
    <scope>IDENTIFICATION</scope>
</reference>
<dbReference type="InterPro" id="IPR026082">
    <property type="entry name" value="ABCA"/>
</dbReference>
<name>A0AA85FDM7_9TREM</name>
<comment type="similarity">
    <text evidence="2">Belongs to the ABC transporter superfamily. ABCA family.</text>
</comment>
<sequence>MKDSNDKVTKISLSKSKEFFIHYQLLMWKNFLLRKRRPGFLLAEILVPLMIPIILVGIRTESPPVNENTCHVRSINLPTMGLFSYLQSIVCNFLYRCHSIDPDSTSQQFNYTVFGNLLENISSIVGDLLTENVTKDFQHFNIPNFIQFLNNSNNQLFQRIKFVLFNIQQIYQDIFNELTNENESPNDYNEHFNDIHYNNKTINFGIFNITIKQIHWLSILSKFICGTKTANLNDLGKLMEFLKDIDFTNLIDIEKKLKRIHRDTSSPLLSTINHMDTIETNYKINCITLDQLLRNSLLVRYTGRLRFLLNGYIFYYPVNQWTNEIMYRVMEPQRLLILLKNILKQYQLQTKPILNQLLSNTTILKQIRSMLKTCIIHSNGILHGLIQKFCLNTLIWLNPERTNHFNETNDLLNQPMIFHRINIMIDIIIQLLDCFPLATHIYGVNNQSMFNVYMNLFKSQVHPIVQGILFNNTIFSLNNNDNHYQLNSIQNTSTIITIRQNPYIIDDTNNYKVLDHTWNPKPRNNVNDGDTKYLSSGFLDIQDLISNAIIEISNNIPERIKQLNNSWNSWTGSYLTSSSPSTSSSTLNHLLIGKQMKFFPTKCYKKDEFLIKINKLLPQLLLLTWILNAMLITKYIVEEKENYIKEFTKIIGFTNTTYWLSWFSSIFIIVLPITIIITLILKYGNIFIISSIFIIFFLLISYIISIIMFCFLCSIFFHKSNLSAIVTGLFYFIIYIPIPLILINEKWIKKEIIYITSLSNQVAFSLGLYSLLRLETQNLDTQWNELWQPKLSDSLYSPGKSILMLWIDSILYLCMTLLIEWIISKKYNIYQSIYSRIKCQNWKIFNKHKDQPIDCIKNVIYKEDDGNVQLCIESNHECLPISISVKNLSKIYNKKSKPALDHLNIDFYTNQITSLLGHNGSGKSTLISILTGIHKPSNGLAIICGYNIHQQINQIRTNLGYCPQHNILFEYLTVIEHIKFYAKLKGFNKEQINREVEYFSNLLNLTNKLNDQVKTLSGGQKRKLSIAIAFVGQASVILLDEPTTGVDPYSRRSIWDLILKMKLNKTIIITTHHMDEADILGDRIAIITQGKLKCYGSSLFLKSTYGQGYYLILERQNQLFDEDSTESCHSDTLTNEDLNDIIHYLKQYIKDISLINYNQNEIIYRIPIQNIIDGSLSQLFKQFENPLSPNDQIILPIELTSHGIISCGLTDTSLEEIFLNIADDPAMLLQDSSYHLGDMTTATDNKNDNQYETDVNKNDTSINQIQQQHGQQTFTNTGLRQSQMNSLRQSSHLSQLTNRGRISAPLTLPNRFHHKHYHYNKTNKTNKSNDTINIHPISNMNIPLNQSNTRQQIKAMFIKRFHYFKRSKLSLFIEFILPICVLILVLKSSQFFKKSSLNQPMIITPWLMSDENSKLPLNTFYENNLYELENPIDNLLNKSNIFKSVLNIAWNYENALKQPYGWTGIGCLPKYTLQNINAYYKIYNQCNQSNIKIIKKELTYQQMKYIRSYQSNECSCNISCFMNSFTQYKQQPSSKILPTKDVFFNLTSFKVSDYLIRTQNQYIKQRYGGLSYHIHNYLSLRKLSKYLLNSNNLLIHLLSNMTSIYDLNGNLTMKDTFWSDLITFIRLSLPPISYFRIWFNNKGYVSGPAYLNTLHNLQLHMLYNNQIVLNNQNYSPSIIFINHPLNILDNHKNLGLPTELLYDLTLSLFTLLSLSLIPASFISFLINENNIDSKHLQYVSGLKSFIYWLCNYLWDIINYIICTILCIIIFIFYQKLAYIHINVILSFILLLLFYGIAIIPMLYIATFFILSPSTSLVILSIFNLLIGSITCICTLILDDFSQNNITLNIINNIIKIIFHIFPQYCLSRGLFDLSKRYYYIKFIQKYKINKSIFNHNHYNNINPFDWNILGSKLIALSIEACLFFLFIIFKENQFFIQSINNYFYINYPKLLKKHNMIFMKKLDRIKSNNNNNNNNNNNRRSDINKSINDNDEDEDNNSEDEDVHAERLRIMKADKEGYLNSLCSVAVINLTKFFPLKKKPSVNRLTFAVRPGECFGLLGVNGAGKTTTFNMITGKLHPSMGTVYVNGFNVVTQTKNALKNLGYCPQFDAVHDLLTGRETLSLYARLRGFPENEISKTVSELLQNMGLSPYADRITSAYSGGNRRKLSTAIAIIGKPQVILLDEPTSGMDPIGKRFMWDQIILLIKEGRSIILTTHSMEECEALCQYIGIMINGQLKCFGTIQHLKNRFGNGYQVDIRLNHLVTNNQINQLKNEFHLKFPNSILNELQSYYYKYQMDKNIQLSLLFTLLNQMQMDHIIEHYSVRQTTLDQVFVNFSQDEMNHMDNVNNIEFIQ</sequence>
<feature type="transmembrane region" description="Helical" evidence="11">
    <location>
        <begin position="693"/>
        <end position="717"/>
    </location>
</feature>
<evidence type="ECO:0000313" key="13">
    <source>
        <dbReference type="Proteomes" id="UP000050792"/>
    </source>
</evidence>
<dbReference type="GO" id="GO:0140359">
    <property type="term" value="F:ABC-type transporter activity"/>
    <property type="evidence" value="ECO:0007669"/>
    <property type="project" value="InterPro"/>
</dbReference>
<keyword evidence="8 11" id="KW-1133">Transmembrane helix</keyword>
<dbReference type="GO" id="GO:0005319">
    <property type="term" value="F:lipid transporter activity"/>
    <property type="evidence" value="ECO:0007669"/>
    <property type="project" value="TreeGrafter"/>
</dbReference>
<keyword evidence="13" id="KW-1185">Reference proteome</keyword>
<feature type="domain" description="ABC transporter" evidence="12">
    <location>
        <begin position="883"/>
        <end position="1114"/>
    </location>
</feature>
<dbReference type="GO" id="GO:0016887">
    <property type="term" value="F:ATP hydrolysis activity"/>
    <property type="evidence" value="ECO:0007669"/>
    <property type="project" value="InterPro"/>
</dbReference>
<keyword evidence="9 11" id="KW-0472">Membrane</keyword>
<evidence type="ECO:0000256" key="1">
    <source>
        <dbReference type="ARBA" id="ARBA00004141"/>
    </source>
</evidence>
<protein>
    <recommendedName>
        <fullName evidence="12">ABC transporter domain-containing protein</fullName>
    </recommendedName>
</protein>
<feature type="region of interest" description="Disordered" evidence="10">
    <location>
        <begin position="1267"/>
        <end position="1295"/>
    </location>
</feature>
<reference evidence="13" key="1">
    <citation type="submission" date="2022-06" db="EMBL/GenBank/DDBJ databases">
        <authorList>
            <person name="Berger JAMES D."/>
            <person name="Berger JAMES D."/>
        </authorList>
    </citation>
    <scope>NUCLEOTIDE SEQUENCE [LARGE SCALE GENOMIC DNA]</scope>
</reference>
<dbReference type="InterPro" id="IPR027417">
    <property type="entry name" value="P-loop_NTPase"/>
</dbReference>
<dbReference type="InterPro" id="IPR017871">
    <property type="entry name" value="ABC_transporter-like_CS"/>
</dbReference>
<feature type="compositionally biased region" description="Low complexity" evidence="10">
    <location>
        <begin position="1968"/>
        <end position="1978"/>
    </location>
</feature>
<feature type="domain" description="ABC transporter" evidence="12">
    <location>
        <begin position="2025"/>
        <end position="2257"/>
    </location>
</feature>
<evidence type="ECO:0000256" key="4">
    <source>
        <dbReference type="ARBA" id="ARBA00022692"/>
    </source>
</evidence>
<dbReference type="InterPro" id="IPR056264">
    <property type="entry name" value="R2_ABCA1-4-like"/>
</dbReference>
<feature type="transmembrane region" description="Helical" evidence="11">
    <location>
        <begin position="1816"/>
        <end position="1837"/>
    </location>
</feature>
<feature type="transmembrane region" description="Helical" evidence="11">
    <location>
        <begin position="1779"/>
        <end position="1804"/>
    </location>
</feature>
<feature type="transmembrane region" description="Helical" evidence="11">
    <location>
        <begin position="1369"/>
        <end position="1386"/>
    </location>
</feature>
<evidence type="ECO:0000256" key="3">
    <source>
        <dbReference type="ARBA" id="ARBA00022448"/>
    </source>
</evidence>
<dbReference type="Proteomes" id="UP000050792">
    <property type="component" value="Unassembled WGS sequence"/>
</dbReference>
<proteinExistence type="inferred from homology"/>
<dbReference type="PANTHER" id="PTHR19229">
    <property type="entry name" value="ATP-BINDING CASSETTE TRANSPORTER SUBFAMILY A ABCA"/>
    <property type="match status" value="1"/>
</dbReference>
<dbReference type="PANTHER" id="PTHR19229:SF250">
    <property type="entry name" value="ABC TRANSPORTER DOMAIN-CONTAINING PROTEIN-RELATED"/>
    <property type="match status" value="1"/>
</dbReference>
<dbReference type="PROSITE" id="PS00211">
    <property type="entry name" value="ABC_TRANSPORTER_1"/>
    <property type="match status" value="1"/>
</dbReference>
<evidence type="ECO:0000256" key="9">
    <source>
        <dbReference type="ARBA" id="ARBA00023136"/>
    </source>
</evidence>
<dbReference type="InterPro" id="IPR003439">
    <property type="entry name" value="ABC_transporter-like_ATP-bd"/>
</dbReference>
<evidence type="ECO:0000259" key="12">
    <source>
        <dbReference type="PROSITE" id="PS50893"/>
    </source>
</evidence>
<dbReference type="InterPro" id="IPR013525">
    <property type="entry name" value="ABC2_TM"/>
</dbReference>
<feature type="transmembrane region" description="Helical" evidence="11">
    <location>
        <begin position="657"/>
        <end position="681"/>
    </location>
</feature>
<dbReference type="FunFam" id="3.40.50.300:FF:000335">
    <property type="entry name" value="ATP binding cassette subfamily A member 5"/>
    <property type="match status" value="1"/>
</dbReference>
<dbReference type="SMART" id="SM00382">
    <property type="entry name" value="AAA"/>
    <property type="match status" value="2"/>
</dbReference>
<dbReference type="WBParaSite" id="SRDH1_43630.1">
    <property type="protein sequence ID" value="SRDH1_43630.1"/>
    <property type="gene ID" value="SRDH1_43630"/>
</dbReference>
<accession>A0AA85FDM7</accession>
<evidence type="ECO:0000256" key="2">
    <source>
        <dbReference type="ARBA" id="ARBA00008869"/>
    </source>
</evidence>
<dbReference type="Pfam" id="PF12698">
    <property type="entry name" value="ABC2_membrane_3"/>
    <property type="match status" value="2"/>
</dbReference>
<feature type="transmembrane region" description="Helical" evidence="11">
    <location>
        <begin position="1908"/>
        <end position="1929"/>
    </location>
</feature>
<dbReference type="Pfam" id="PF23321">
    <property type="entry name" value="R1_ABCA1"/>
    <property type="match status" value="1"/>
</dbReference>
<organism evidence="13 14">
    <name type="scientific">Schistosoma rodhaini</name>
    <dbReference type="NCBI Taxonomy" id="6188"/>
    <lineage>
        <taxon>Eukaryota</taxon>
        <taxon>Metazoa</taxon>
        <taxon>Spiralia</taxon>
        <taxon>Lophotrochozoa</taxon>
        <taxon>Platyhelminthes</taxon>
        <taxon>Trematoda</taxon>
        <taxon>Digenea</taxon>
        <taxon>Strigeidida</taxon>
        <taxon>Schistosomatoidea</taxon>
        <taxon>Schistosomatidae</taxon>
        <taxon>Schistosoma</taxon>
    </lineage>
</organism>
<feature type="transmembrane region" description="Helical" evidence="11">
    <location>
        <begin position="723"/>
        <end position="743"/>
    </location>
</feature>
<keyword evidence="5" id="KW-0677">Repeat</keyword>
<feature type="compositionally biased region" description="Acidic residues" evidence="10">
    <location>
        <begin position="1989"/>
        <end position="2002"/>
    </location>
</feature>
<feature type="transmembrane region" description="Helical" evidence="11">
    <location>
        <begin position="1746"/>
        <end position="1773"/>
    </location>
</feature>
<evidence type="ECO:0000256" key="5">
    <source>
        <dbReference type="ARBA" id="ARBA00022737"/>
    </source>
</evidence>
<dbReference type="InterPro" id="IPR003593">
    <property type="entry name" value="AAA+_ATPase"/>
</dbReference>
<keyword evidence="7" id="KW-0067">ATP-binding</keyword>
<dbReference type="Gene3D" id="3.40.50.300">
    <property type="entry name" value="P-loop containing nucleotide triphosphate hydrolases"/>
    <property type="match status" value="2"/>
</dbReference>
<dbReference type="GO" id="GO:0016020">
    <property type="term" value="C:membrane"/>
    <property type="evidence" value="ECO:0007669"/>
    <property type="project" value="UniProtKB-SubCell"/>
</dbReference>
<keyword evidence="4 11" id="KW-0812">Transmembrane</keyword>
<evidence type="ECO:0000256" key="10">
    <source>
        <dbReference type="SAM" id="MobiDB-lite"/>
    </source>
</evidence>
<feature type="region of interest" description="Disordered" evidence="10">
    <location>
        <begin position="1968"/>
        <end position="2002"/>
    </location>
</feature>
<keyword evidence="6" id="KW-0547">Nucleotide-binding</keyword>
<dbReference type="GO" id="GO:0005524">
    <property type="term" value="F:ATP binding"/>
    <property type="evidence" value="ECO:0007669"/>
    <property type="project" value="UniProtKB-KW"/>
</dbReference>
<feature type="transmembrane region" description="Helical" evidence="11">
    <location>
        <begin position="802"/>
        <end position="823"/>
    </location>
</feature>
<evidence type="ECO:0000256" key="6">
    <source>
        <dbReference type="ARBA" id="ARBA00022741"/>
    </source>
</evidence>
<feature type="transmembrane region" description="Helical" evidence="11">
    <location>
        <begin position="752"/>
        <end position="772"/>
    </location>
</feature>
<keyword evidence="3" id="KW-0813">Transport</keyword>
<dbReference type="SUPFAM" id="SSF52540">
    <property type="entry name" value="P-loop containing nucleoside triphosphate hydrolases"/>
    <property type="match status" value="2"/>
</dbReference>
<evidence type="ECO:0000313" key="14">
    <source>
        <dbReference type="WBParaSite" id="SRDH1_43630.1"/>
    </source>
</evidence>
<dbReference type="Pfam" id="PF00005">
    <property type="entry name" value="ABC_tran"/>
    <property type="match status" value="2"/>
</dbReference>
<feature type="transmembrane region" description="Helical" evidence="11">
    <location>
        <begin position="39"/>
        <end position="58"/>
    </location>
</feature>
<dbReference type="FunFam" id="3.40.50.300:FF:000298">
    <property type="entry name" value="ATP-binding cassette sub-family A member 12"/>
    <property type="match status" value="1"/>
</dbReference>
<dbReference type="CDD" id="cd03263">
    <property type="entry name" value="ABC_subfamily_A"/>
    <property type="match status" value="2"/>
</dbReference>
<feature type="transmembrane region" description="Helical" evidence="11">
    <location>
        <begin position="616"/>
        <end position="637"/>
    </location>
</feature>